<comment type="function">
    <text evidence="8 10">Metal-dependent phosphatase that shows phosphatase activity against several substrates, including fructose-1-phosphate and fructose-6-phosphate. Its preference for fructose-1-phosphate, a strong glycating agent that causes DNA damage rather than a canonical yeast metabolite, suggests a damage-control function in hexose phosphate metabolism. Has also been shown to have O-methyltransferase activity that methylates glutamate residues of target proteins to form gamma-glutamyl methyl ester residues. Possibly methylates PCNA, suggesting it is involved in the DNA damage response.</text>
</comment>
<keyword evidence="12" id="KW-1185">Reference proteome</keyword>
<organism evidence="12 13">
    <name type="scientific">Drosophila arizonae</name>
    <name type="common">Fruit fly</name>
    <dbReference type="NCBI Taxonomy" id="7263"/>
    <lineage>
        <taxon>Eukaryota</taxon>
        <taxon>Metazoa</taxon>
        <taxon>Ecdysozoa</taxon>
        <taxon>Arthropoda</taxon>
        <taxon>Hexapoda</taxon>
        <taxon>Insecta</taxon>
        <taxon>Pterygota</taxon>
        <taxon>Neoptera</taxon>
        <taxon>Endopterygota</taxon>
        <taxon>Diptera</taxon>
        <taxon>Brachycera</taxon>
        <taxon>Muscomorpha</taxon>
        <taxon>Ephydroidea</taxon>
        <taxon>Drosophilidae</taxon>
        <taxon>Drosophila</taxon>
    </lineage>
</organism>
<dbReference type="Pfam" id="PF01937">
    <property type="entry name" value="ARMT1-like_dom"/>
    <property type="match status" value="1"/>
</dbReference>
<evidence type="ECO:0000256" key="10">
    <source>
        <dbReference type="RuleBase" id="RU367030"/>
    </source>
</evidence>
<evidence type="ECO:0000256" key="2">
    <source>
        <dbReference type="ARBA" id="ARBA00001326"/>
    </source>
</evidence>
<keyword evidence="6 10" id="KW-0378">Hydrolase</keyword>
<reference evidence="13" key="3">
    <citation type="submission" date="2025-08" db="UniProtKB">
        <authorList>
            <consortium name="RefSeq"/>
        </authorList>
    </citation>
    <scope>IDENTIFICATION</scope>
    <source>
        <tissue evidence="13">Whole organism</tissue>
    </source>
</reference>
<dbReference type="PANTHER" id="PTHR12260">
    <property type="entry name" value="DAMAGE-CONTROL PHOSPHATASE ARMT1"/>
    <property type="match status" value="1"/>
</dbReference>
<evidence type="ECO:0000256" key="3">
    <source>
        <dbReference type="ARBA" id="ARBA00009519"/>
    </source>
</evidence>
<keyword evidence="7 10" id="KW-0464">Manganese</keyword>
<evidence type="ECO:0000256" key="6">
    <source>
        <dbReference type="ARBA" id="ARBA00022801"/>
    </source>
</evidence>
<evidence type="ECO:0000256" key="1">
    <source>
        <dbReference type="ARBA" id="ARBA00000807"/>
    </source>
</evidence>
<evidence type="ECO:0000313" key="13">
    <source>
        <dbReference type="RefSeq" id="XP_017866548.1"/>
    </source>
</evidence>
<dbReference type="InterPro" id="IPR036075">
    <property type="entry name" value="ARMT-1-like_metal-bd_sf"/>
</dbReference>
<dbReference type="SUPFAM" id="SSF111321">
    <property type="entry name" value="AF1104-like"/>
    <property type="match status" value="1"/>
</dbReference>
<keyword evidence="10" id="KW-0808">Transferase</keyword>
<comment type="catalytic activity">
    <reaction evidence="2 10">
        <text>beta-D-fructose 1-phosphate + H2O = D-fructose + phosphate</text>
        <dbReference type="Rhea" id="RHEA:35603"/>
        <dbReference type="ChEBI" id="CHEBI:15377"/>
        <dbReference type="ChEBI" id="CHEBI:37721"/>
        <dbReference type="ChEBI" id="CHEBI:43474"/>
        <dbReference type="ChEBI" id="CHEBI:138881"/>
    </reaction>
</comment>
<comment type="catalytic activity">
    <reaction evidence="9 10">
        <text>beta-D-fructose 6-phosphate = dihydroxyacetone + D-glyceraldehyde 3-phosphate</text>
        <dbReference type="Rhea" id="RHEA:28002"/>
        <dbReference type="ChEBI" id="CHEBI:16016"/>
        <dbReference type="ChEBI" id="CHEBI:57634"/>
        <dbReference type="ChEBI" id="CHEBI:59776"/>
    </reaction>
</comment>
<dbReference type="RefSeq" id="XP_017866548.1">
    <property type="nucleotide sequence ID" value="XM_018011059.1"/>
</dbReference>
<comment type="cofactor">
    <cofactor evidence="10">
        <name>Mn(2+)</name>
        <dbReference type="ChEBI" id="CHEBI:29035"/>
    </cofactor>
    <cofactor evidence="10">
        <name>Ni(2+)</name>
        <dbReference type="ChEBI" id="CHEBI:49786"/>
    </cofactor>
</comment>
<keyword evidence="5 10" id="KW-0479">Metal-binding</keyword>
<comment type="similarity">
    <text evidence="3 10">Belongs to the damage-control phosphatase family. Sugar phosphate phosphatase III subfamily.</text>
</comment>
<comment type="catalytic activity">
    <reaction evidence="1 10">
        <text>L-glutamyl-[protein] + S-adenosyl-L-methionine = [protein]-L-glutamate 5-O-methyl ester + S-adenosyl-L-homocysteine</text>
        <dbReference type="Rhea" id="RHEA:24452"/>
        <dbReference type="Rhea" id="RHEA-COMP:10208"/>
        <dbReference type="Rhea" id="RHEA-COMP:10311"/>
        <dbReference type="ChEBI" id="CHEBI:29973"/>
        <dbReference type="ChEBI" id="CHEBI:57856"/>
        <dbReference type="ChEBI" id="CHEBI:59789"/>
        <dbReference type="ChEBI" id="CHEBI:82795"/>
    </reaction>
</comment>
<keyword evidence="10" id="KW-0489">Methyltransferase</keyword>
<dbReference type="Proteomes" id="UP000694904">
    <property type="component" value="Chromosome 5"/>
</dbReference>
<dbReference type="InterPro" id="IPR039763">
    <property type="entry name" value="ARMT1"/>
</dbReference>
<feature type="domain" description="Damage-control phosphatase ARMT1-like metal-binding" evidence="11">
    <location>
        <begin position="63"/>
        <end position="438"/>
    </location>
</feature>
<reference evidence="12" key="2">
    <citation type="journal article" date="2016" name="G3 (Bethesda)">
        <title>Genome Evolution in Three Species of Cactophilic Drosophila.</title>
        <authorList>
            <person name="Sanchez-Flores A."/>
            <person name="Penazola F."/>
            <person name="Carpinteyro-Ponce J."/>
            <person name="Nazario-Yepiz N."/>
            <person name="Abreu-Goodger C."/>
            <person name="Machado C.A."/>
            <person name="Markow T.A."/>
        </authorList>
    </citation>
    <scope>NUCLEOTIDE SEQUENCE [LARGE SCALE GENOMIC DNA]</scope>
</reference>
<comment type="domain">
    <text evidence="10">Subfamily III proteins have a conserved RTxK motif about 40-50 residues from the C-terminus; the threonine may be replaced by serine or cysteine.</text>
</comment>
<evidence type="ECO:0000259" key="11">
    <source>
        <dbReference type="Pfam" id="PF01937"/>
    </source>
</evidence>
<proteinExistence type="inferred from homology"/>
<evidence type="ECO:0000256" key="7">
    <source>
        <dbReference type="ARBA" id="ARBA00023211"/>
    </source>
</evidence>
<gene>
    <name evidence="13" type="primary">LOC108616095</name>
</gene>
<dbReference type="EC" id="2.1.1.-" evidence="10"/>
<dbReference type="GeneID" id="108616095"/>
<protein>
    <recommendedName>
        <fullName evidence="10">Sugar phosphate phosphatase</fullName>
        <ecNumber evidence="10">2.1.1.-</ecNumber>
        <ecNumber evidence="10">3.1.3.-</ecNumber>
    </recommendedName>
</protein>
<dbReference type="Gene3D" id="1.20.930.60">
    <property type="match status" value="1"/>
</dbReference>
<evidence type="ECO:0000256" key="5">
    <source>
        <dbReference type="ARBA" id="ARBA00022723"/>
    </source>
</evidence>
<keyword evidence="4" id="KW-0533">Nickel</keyword>
<name>A0ABM1PH62_DROAR</name>
<evidence type="ECO:0000313" key="12">
    <source>
        <dbReference type="Proteomes" id="UP000694904"/>
    </source>
</evidence>
<dbReference type="Gene3D" id="3.40.50.10880">
    <property type="entry name" value="Uncharacterised protein PF01937, DUF89, domain 3"/>
    <property type="match status" value="1"/>
</dbReference>
<dbReference type="PANTHER" id="PTHR12260:SF6">
    <property type="entry name" value="DAMAGE-CONTROL PHOSPHATASE ARMT1"/>
    <property type="match status" value="1"/>
</dbReference>
<evidence type="ECO:0000256" key="4">
    <source>
        <dbReference type="ARBA" id="ARBA00022596"/>
    </source>
</evidence>
<sequence length="468" mass="54598">MLDDVSITIADSLSGESLSTAHSKATIPSYASSFDEANNISELPAPLREPLSAKYKHSFAYATFKERVPKILLDLIDSLQKQEDRIIEKYGSYAHFELRRIIWSLNILRNEVLENKPFKYFYDKTPDSLEWNSFIKHLTNRERNQWFSAQWLHAECYLYRRIWRAFQRSELLKDFDYFGQKKICSARNLVYLFRAVLKGVSKLKRSRKDFVTMLKLSLWANRCDLSITSDSPSDQILHTLKQYNKHLLVDQSIEVYRLLTRDLHSSVTPAMVDIILDNAGFELFADLLLGAYLIDTRLAVRVRYHVKAIPYYVSDVTANDFNWMLNFLLNSEIPEFAHLGRKLRYFMKHDIFALYETCKFWTRPEGFRCMRQLAPCLYVQLSFSALAIFKGDLNYRKLLDDINWNSTTPFPDCLGGFLPTSLCALRCIKSDLYCGMPNCLVDLLMLDNPKWMCTGEKAVIQLAFKKRP</sequence>
<evidence type="ECO:0000256" key="9">
    <source>
        <dbReference type="ARBA" id="ARBA00048809"/>
    </source>
</evidence>
<evidence type="ECO:0000256" key="8">
    <source>
        <dbReference type="ARBA" id="ARBA00045980"/>
    </source>
</evidence>
<dbReference type="EC" id="3.1.3.-" evidence="10"/>
<dbReference type="InterPro" id="IPR002791">
    <property type="entry name" value="ARMT1-like_metal-bd"/>
</dbReference>
<reference evidence="12" key="1">
    <citation type="journal article" date="1997" name="Nucleic Acids Res.">
        <title>tRNAscan-SE: a program for improved detection of transfer RNA genes in genomic sequence.</title>
        <authorList>
            <person name="Lowe T.M."/>
            <person name="Eddy S.R."/>
        </authorList>
    </citation>
    <scope>NUCLEOTIDE SEQUENCE [LARGE SCALE GENOMIC DNA]</scope>
</reference>
<accession>A0ABM1PH62</accession>